<keyword evidence="2" id="KW-1185">Reference proteome</keyword>
<organism evidence="1 2">
    <name type="scientific">Hygrophoropsis aurantiaca</name>
    <dbReference type="NCBI Taxonomy" id="72124"/>
    <lineage>
        <taxon>Eukaryota</taxon>
        <taxon>Fungi</taxon>
        <taxon>Dikarya</taxon>
        <taxon>Basidiomycota</taxon>
        <taxon>Agaricomycotina</taxon>
        <taxon>Agaricomycetes</taxon>
        <taxon>Agaricomycetidae</taxon>
        <taxon>Boletales</taxon>
        <taxon>Coniophorineae</taxon>
        <taxon>Hygrophoropsidaceae</taxon>
        <taxon>Hygrophoropsis</taxon>
    </lineage>
</organism>
<dbReference type="EMBL" id="MU267715">
    <property type="protein sequence ID" value="KAH7910402.1"/>
    <property type="molecule type" value="Genomic_DNA"/>
</dbReference>
<evidence type="ECO:0000313" key="1">
    <source>
        <dbReference type="EMBL" id="KAH7910402.1"/>
    </source>
</evidence>
<reference evidence="1" key="1">
    <citation type="journal article" date="2021" name="New Phytol.">
        <title>Evolutionary innovations through gain and loss of genes in the ectomycorrhizal Boletales.</title>
        <authorList>
            <person name="Wu G."/>
            <person name="Miyauchi S."/>
            <person name="Morin E."/>
            <person name="Kuo A."/>
            <person name="Drula E."/>
            <person name="Varga T."/>
            <person name="Kohler A."/>
            <person name="Feng B."/>
            <person name="Cao Y."/>
            <person name="Lipzen A."/>
            <person name="Daum C."/>
            <person name="Hundley H."/>
            <person name="Pangilinan J."/>
            <person name="Johnson J."/>
            <person name="Barry K."/>
            <person name="LaButti K."/>
            <person name="Ng V."/>
            <person name="Ahrendt S."/>
            <person name="Min B."/>
            <person name="Choi I.G."/>
            <person name="Park H."/>
            <person name="Plett J.M."/>
            <person name="Magnuson J."/>
            <person name="Spatafora J.W."/>
            <person name="Nagy L.G."/>
            <person name="Henrissat B."/>
            <person name="Grigoriev I.V."/>
            <person name="Yang Z.L."/>
            <person name="Xu J."/>
            <person name="Martin F.M."/>
        </authorList>
    </citation>
    <scope>NUCLEOTIDE SEQUENCE</scope>
    <source>
        <strain evidence="1">ATCC 28755</strain>
    </source>
</reference>
<accession>A0ACB8ABE0</accession>
<gene>
    <name evidence="1" type="ORF">BJ138DRAFT_111713</name>
</gene>
<evidence type="ECO:0000313" key="2">
    <source>
        <dbReference type="Proteomes" id="UP000790377"/>
    </source>
</evidence>
<comment type="caution">
    <text evidence="1">The sequence shown here is derived from an EMBL/GenBank/DDBJ whole genome shotgun (WGS) entry which is preliminary data.</text>
</comment>
<protein>
    <submittedName>
        <fullName evidence="1">Uncharacterized protein</fullName>
    </submittedName>
</protein>
<proteinExistence type="predicted"/>
<sequence length="317" mass="35206">MSSVSSALELVDINNYFSIVTVLLYDYLLSLSKEVELVWRRSFSTMSFLYFIVRYFGLTIAITAALWGNAIHGSIPVSTILLQFIEWGSYVFIWASEVVMIIRVYAMYSHSKVILGLLLASFMATIVASIFLGIAYYSPSTLLVTEADLAGTYYCVQSGPSIGSFPYIHLTIPRAFLDVLLLVLSIAQLVKTAVETHKMLGQWRLNVYLRMLVRDSVLYYFLNLLYIAFAMAEPFAVNLPISVQLTGIAFSNIAPFMLTPKLIISFRHYCATSETVMVGDGGRVQLTTTDGNCEMCFVGPEIAATDGVTEESHVDTA</sequence>
<name>A0ACB8ABE0_9AGAM</name>
<dbReference type="Proteomes" id="UP000790377">
    <property type="component" value="Unassembled WGS sequence"/>
</dbReference>